<dbReference type="PANTHER" id="PTHR42794">
    <property type="entry name" value="HEMIN IMPORT ATP-BINDING PROTEIN HMUV"/>
    <property type="match status" value="1"/>
</dbReference>
<reference evidence="4" key="1">
    <citation type="submission" date="2022-09" db="EMBL/GenBank/DDBJ databases">
        <title>Actin cytoskeleton and complex cell architecture in an #Asgard archaeon.</title>
        <authorList>
            <person name="Ponce Toledo R.I."/>
            <person name="Schleper C."/>
            <person name="Rodrigues Oliveira T."/>
            <person name="Wollweber F."/>
            <person name="Xu J."/>
            <person name="Rittmann S."/>
            <person name="Klingl A."/>
            <person name="Pilhofer M."/>
        </authorList>
    </citation>
    <scope>NUCLEOTIDE SEQUENCE</scope>
    <source>
        <strain evidence="4">B-35</strain>
    </source>
</reference>
<sequence length="421" mass="47756">MPSIKVNDIHFSYNMEPILENISLSFGKGNLYGILGPNGCGKTTFLNIVGRLLKQNYGDILVNEISLEQMSIKEIAKNLAYVQQKSETLDFNFTVEEIVLMGRYSYIDRFSRESEEDHKIVNDILKDLNLEELRDREYNKLSGGEQQKVMIARAIAQQTKIILLDEPTSHLDINYKLEFMELFQKFVQKGILILIVLHDLNLAAQFCDKIILLNNGKIHAFGDVTETITEQNVKEVYNVDVIIESNPITQSTYVIPISNYLNSKFKIKQVPDEKKIHIIAGGGTAINFLSLISNVNTSIGVLHVLDDDHTMAEKMQIKTISEAPFSPISSKTLKLLETAIHQSNIVILANVPFGNANLVNLQVLDQFSGKIIIIEETPIEDRDFTDGKATELYHRISQKKDVYKTSSIEEMLKIKERLLHN</sequence>
<evidence type="ECO:0000313" key="5">
    <source>
        <dbReference type="Proteomes" id="UP001208689"/>
    </source>
</evidence>
<dbReference type="EMBL" id="CP104013">
    <property type="protein sequence ID" value="UYP48591.1"/>
    <property type="molecule type" value="Genomic_DNA"/>
</dbReference>
<dbReference type="InterPro" id="IPR017871">
    <property type="entry name" value="ABC_transporter-like_CS"/>
</dbReference>
<dbReference type="InterPro" id="IPR027417">
    <property type="entry name" value="P-loop_NTPase"/>
</dbReference>
<dbReference type="PANTHER" id="PTHR42794:SF2">
    <property type="entry name" value="ABC TRANSPORTER ATP-BINDING PROTEIN"/>
    <property type="match status" value="1"/>
</dbReference>
<dbReference type="Pfam" id="PF00005">
    <property type="entry name" value="ABC_tran"/>
    <property type="match status" value="1"/>
</dbReference>
<dbReference type="InterPro" id="IPR003593">
    <property type="entry name" value="AAA+_ATPase"/>
</dbReference>
<proteinExistence type="predicted"/>
<dbReference type="GO" id="GO:0005524">
    <property type="term" value="F:ATP binding"/>
    <property type="evidence" value="ECO:0007669"/>
    <property type="project" value="UniProtKB-KW"/>
</dbReference>
<keyword evidence="5" id="KW-1185">Reference proteome</keyword>
<gene>
    <name evidence="4" type="ORF">NEF87_004876</name>
</gene>
<evidence type="ECO:0000256" key="2">
    <source>
        <dbReference type="ARBA" id="ARBA00022840"/>
    </source>
</evidence>
<accession>A0ABY6HZ15</accession>
<dbReference type="PROSITE" id="PS00211">
    <property type="entry name" value="ABC_TRANSPORTER_1"/>
    <property type="match status" value="1"/>
</dbReference>
<evidence type="ECO:0000256" key="1">
    <source>
        <dbReference type="ARBA" id="ARBA00022741"/>
    </source>
</evidence>
<organism evidence="4 5">
    <name type="scientific">Candidatus Lokiarchaeum ossiferum</name>
    <dbReference type="NCBI Taxonomy" id="2951803"/>
    <lineage>
        <taxon>Archaea</taxon>
        <taxon>Promethearchaeati</taxon>
        <taxon>Promethearchaeota</taxon>
        <taxon>Promethearchaeia</taxon>
        <taxon>Promethearchaeales</taxon>
        <taxon>Promethearchaeaceae</taxon>
        <taxon>Candidatus Lokiarchaeum</taxon>
    </lineage>
</organism>
<dbReference type="CDD" id="cd03214">
    <property type="entry name" value="ABC_Iron-Siderophores_B12_Hemin"/>
    <property type="match status" value="1"/>
</dbReference>
<dbReference type="InterPro" id="IPR003439">
    <property type="entry name" value="ABC_transporter-like_ATP-bd"/>
</dbReference>
<dbReference type="Gene3D" id="3.40.50.300">
    <property type="entry name" value="P-loop containing nucleotide triphosphate hydrolases"/>
    <property type="match status" value="1"/>
</dbReference>
<feature type="domain" description="ABC transporter" evidence="3">
    <location>
        <begin position="4"/>
        <end position="240"/>
    </location>
</feature>
<dbReference type="SMART" id="SM00382">
    <property type="entry name" value="AAA"/>
    <property type="match status" value="1"/>
</dbReference>
<evidence type="ECO:0000259" key="3">
    <source>
        <dbReference type="PROSITE" id="PS50893"/>
    </source>
</evidence>
<name>A0ABY6HZ15_9ARCH</name>
<evidence type="ECO:0000313" key="4">
    <source>
        <dbReference type="EMBL" id="UYP48591.1"/>
    </source>
</evidence>
<protein>
    <submittedName>
        <fullName evidence="4">Vitamin B12 import ATP-binding protein BtuD</fullName>
    </submittedName>
</protein>
<dbReference type="PROSITE" id="PS50893">
    <property type="entry name" value="ABC_TRANSPORTER_2"/>
    <property type="match status" value="1"/>
</dbReference>
<dbReference type="Proteomes" id="UP001208689">
    <property type="component" value="Chromosome"/>
</dbReference>
<dbReference type="SUPFAM" id="SSF52540">
    <property type="entry name" value="P-loop containing nucleoside triphosphate hydrolases"/>
    <property type="match status" value="1"/>
</dbReference>
<keyword evidence="2 4" id="KW-0067">ATP-binding</keyword>
<keyword evidence="1" id="KW-0547">Nucleotide-binding</keyword>